<dbReference type="GO" id="GO:0006574">
    <property type="term" value="P:L-valine catabolic process"/>
    <property type="evidence" value="ECO:0007669"/>
    <property type="project" value="TreeGrafter"/>
</dbReference>
<organism evidence="5">
    <name type="scientific">hydrocarbon metagenome</name>
    <dbReference type="NCBI Taxonomy" id="938273"/>
    <lineage>
        <taxon>unclassified sequences</taxon>
        <taxon>metagenomes</taxon>
        <taxon>ecological metagenomes</taxon>
    </lineage>
</organism>
<reference evidence="5" key="1">
    <citation type="journal article" date="2015" name="Proc. Natl. Acad. Sci. U.S.A.">
        <title>Networks of energetic and metabolic interactions define dynamics in microbial communities.</title>
        <authorList>
            <person name="Embree M."/>
            <person name="Liu J.K."/>
            <person name="Al-Bassam M.M."/>
            <person name="Zengler K."/>
        </authorList>
    </citation>
    <scope>NUCLEOTIDE SEQUENCE</scope>
</reference>
<evidence type="ECO:0000313" key="5">
    <source>
        <dbReference type="EMBL" id="KUG22336.1"/>
    </source>
</evidence>
<dbReference type="Gene3D" id="3.90.226.10">
    <property type="entry name" value="2-enoyl-CoA Hydratase, Chain A, domain 1"/>
    <property type="match status" value="1"/>
</dbReference>
<dbReference type="PANTHER" id="PTHR43176">
    <property type="entry name" value="3-HYDROXYISOBUTYRYL-COA HYDROLASE-RELATED"/>
    <property type="match status" value="1"/>
</dbReference>
<dbReference type="AlphaFoldDB" id="A0A0W8FN55"/>
<dbReference type="InterPro" id="IPR032259">
    <property type="entry name" value="HIBYL-CoA-H"/>
</dbReference>
<dbReference type="CDD" id="cd06558">
    <property type="entry name" value="crotonase-like"/>
    <property type="match status" value="1"/>
</dbReference>
<comment type="catalytic activity">
    <reaction evidence="1">
        <text>3-hydroxy-2-methylpropanoyl-CoA + H2O = 3-hydroxy-2-methylpropanoate + CoA + H(+)</text>
        <dbReference type="Rhea" id="RHEA:20888"/>
        <dbReference type="ChEBI" id="CHEBI:11805"/>
        <dbReference type="ChEBI" id="CHEBI:15377"/>
        <dbReference type="ChEBI" id="CHEBI:15378"/>
        <dbReference type="ChEBI" id="CHEBI:57287"/>
        <dbReference type="ChEBI" id="CHEBI:57340"/>
        <dbReference type="EC" id="3.1.2.4"/>
    </reaction>
</comment>
<dbReference type="SUPFAM" id="SSF52096">
    <property type="entry name" value="ClpP/crotonase"/>
    <property type="match status" value="1"/>
</dbReference>
<dbReference type="GO" id="GO:0016829">
    <property type="term" value="F:lyase activity"/>
    <property type="evidence" value="ECO:0007669"/>
    <property type="project" value="UniProtKB-KW"/>
</dbReference>
<protein>
    <recommendedName>
        <fullName evidence="2">3-hydroxyisobutyryl-CoA hydrolase</fullName>
        <ecNumber evidence="2">3.1.2.4</ecNumber>
    </recommendedName>
</protein>
<evidence type="ECO:0000256" key="1">
    <source>
        <dbReference type="ARBA" id="ARBA00001709"/>
    </source>
</evidence>
<feature type="domain" description="Enoyl-CoA hydratase/isomerase" evidence="4">
    <location>
        <begin position="22"/>
        <end position="348"/>
    </location>
</feature>
<evidence type="ECO:0000256" key="2">
    <source>
        <dbReference type="ARBA" id="ARBA00011915"/>
    </source>
</evidence>
<dbReference type="PANTHER" id="PTHR43176:SF3">
    <property type="entry name" value="3-HYDROXYISOBUTYRYL-COA HYDROLASE, MITOCHONDRIAL"/>
    <property type="match status" value="1"/>
</dbReference>
<evidence type="ECO:0000256" key="3">
    <source>
        <dbReference type="ARBA" id="ARBA00022801"/>
    </source>
</evidence>
<dbReference type="EMBL" id="LNQE01000974">
    <property type="protein sequence ID" value="KUG22336.1"/>
    <property type="molecule type" value="Genomic_DNA"/>
</dbReference>
<name>A0A0W8FN55_9ZZZZ</name>
<gene>
    <name evidence="5" type="ORF">ASZ90_007875</name>
</gene>
<dbReference type="NCBIfam" id="NF004127">
    <property type="entry name" value="PRK05617.1"/>
    <property type="match status" value="1"/>
</dbReference>
<accession>A0A0W8FN55</accession>
<comment type="caution">
    <text evidence="5">The sequence shown here is derived from an EMBL/GenBank/DDBJ whole genome shotgun (WGS) entry which is preliminary data.</text>
</comment>
<evidence type="ECO:0000259" key="4">
    <source>
        <dbReference type="Pfam" id="PF16113"/>
    </source>
</evidence>
<keyword evidence="3" id="KW-0378">Hydrolase</keyword>
<sequence length="360" mass="39801">MKTCNGPNPPTVLIRRTKAALHLILNRPEAINSLTLEMLQIITDEIAKAASEKAIKLIIFSGSGTKGFCAGGDIKIMARAVTKNDIEPVMSFLKVENKLDLAIHNFNKPVLVFAHGVTMGGGLGLSAGADIVVADETTRMAMPETRIGFFPDVGATGWLFKKCGKGYPEFLGLTGYELQGSECVRIGLADCLIPSMRLNDALDAVIERSYELLSERKAAAAVLKDILCPFMQMDIPVKKDMDRWIETYFADKTSVLDLLKDLKACSDQNDLCEGVFARISERSPLAVVTTLQCLRRDEHKNLAEVYESDLSVARVLMTQHDFREGVRARLIDKDDQPHWDPESFEQASRLLELQPAMGQL</sequence>
<dbReference type="Pfam" id="PF16113">
    <property type="entry name" value="ECH_2"/>
    <property type="match status" value="1"/>
</dbReference>
<dbReference type="InterPro" id="IPR029045">
    <property type="entry name" value="ClpP/crotonase-like_dom_sf"/>
</dbReference>
<dbReference type="InterPro" id="IPR045004">
    <property type="entry name" value="ECH_dom"/>
</dbReference>
<keyword evidence="5" id="KW-0456">Lyase</keyword>
<dbReference type="EC" id="3.1.2.4" evidence="2"/>
<proteinExistence type="predicted"/>
<dbReference type="GO" id="GO:0003860">
    <property type="term" value="F:3-hydroxyisobutyryl-CoA hydrolase activity"/>
    <property type="evidence" value="ECO:0007669"/>
    <property type="project" value="UniProtKB-EC"/>
</dbReference>